<dbReference type="PROSITE" id="PS50004">
    <property type="entry name" value="C2"/>
    <property type="match status" value="1"/>
</dbReference>
<sequence>MSDRTPAVQDPPNGLASTDAQDEVLNEKSHAESLPPNSQGSSTEKQDPEPETKKSHQADNKDNEKKDASGDDDKPAGGFDSTPIPRAANGYTLKFTFHRASNLPAADLNSQCSDPYILAQLNADTSLRHKEDPPLRYRTHTVQKNCNPEWNEEWTVANVPSSGFKLKLRIYDEDPADHDDRLGDVHITEHSLNENWRGMKEQTFSVMKRKGSKRAYTARFVFSCFGAKKSLSGDLVVSIEMLGRTEDDGQNGRMYTVGPLRWFKHYSPMLGRLTNTKEPDSEEAKRKAAAGQNSHDQKKIEKYNFQANQIQLPGPVPAQLYHRFVEFKPFVKRMFTGSGFRGMLMGKALHHQHARVYCFGRSTEWGNFGEKPSEEMTRHFLDMVHYDQGGRIFTYVLTLDSLWRFTETGKEFGIDMLSKHTMHSDVSIYIAFSGEFFIRRLKHPRRPPPPDPTEDAAYVNAPEHGENPSHPNDDIGGGPPNDDPPKDPSYYELVIDNDSGTYRPNAELLPQLKDYFAHALPGLHILTLDCQKDAERMSKMKDEQRERKKKEGDRIIFTQGSRSGSISSSDEEDLDRIQAGIADQNVRHEHGTIKQVAIDAKLENHAKWQKAKRNYAGHAKPGGDLSGSG</sequence>
<feature type="region of interest" description="Disordered" evidence="1">
    <location>
        <begin position="1"/>
        <end position="85"/>
    </location>
</feature>
<evidence type="ECO:0000313" key="3">
    <source>
        <dbReference type="EMBL" id="WPH03803.1"/>
    </source>
</evidence>
<dbReference type="PANTHER" id="PTHR47800">
    <property type="entry name" value="C2 DOMAIN-CONTAINING PROTEIN"/>
    <property type="match status" value="1"/>
</dbReference>
<organism evidence="3 4">
    <name type="scientific">Acrodontium crateriforme</name>
    <dbReference type="NCBI Taxonomy" id="150365"/>
    <lineage>
        <taxon>Eukaryota</taxon>
        <taxon>Fungi</taxon>
        <taxon>Dikarya</taxon>
        <taxon>Ascomycota</taxon>
        <taxon>Pezizomycotina</taxon>
        <taxon>Dothideomycetes</taxon>
        <taxon>Dothideomycetidae</taxon>
        <taxon>Mycosphaerellales</taxon>
        <taxon>Teratosphaeriaceae</taxon>
        <taxon>Acrodontium</taxon>
    </lineage>
</organism>
<dbReference type="Proteomes" id="UP001303373">
    <property type="component" value="Chromosome 11"/>
</dbReference>
<dbReference type="InterPro" id="IPR035892">
    <property type="entry name" value="C2_domain_sf"/>
</dbReference>
<reference evidence="3 4" key="1">
    <citation type="submission" date="2023-11" db="EMBL/GenBank/DDBJ databases">
        <title>An acidophilic fungus is an integral part of prey digestion in a carnivorous sundew plant.</title>
        <authorList>
            <person name="Tsai I.J."/>
        </authorList>
    </citation>
    <scope>NUCLEOTIDE SEQUENCE [LARGE SCALE GENOMIC DNA]</scope>
    <source>
        <strain evidence="3">169a</strain>
    </source>
</reference>
<accession>A0AAQ3MBD3</accession>
<feature type="region of interest" description="Disordered" evidence="1">
    <location>
        <begin position="443"/>
        <end position="493"/>
    </location>
</feature>
<dbReference type="SMART" id="SM00239">
    <property type="entry name" value="C2"/>
    <property type="match status" value="1"/>
</dbReference>
<feature type="compositionally biased region" description="Basic and acidic residues" evidence="1">
    <location>
        <begin position="463"/>
        <end position="473"/>
    </location>
</feature>
<dbReference type="Pfam" id="PF00168">
    <property type="entry name" value="C2"/>
    <property type="match status" value="1"/>
</dbReference>
<dbReference type="Gene3D" id="2.60.40.150">
    <property type="entry name" value="C2 domain"/>
    <property type="match status" value="1"/>
</dbReference>
<dbReference type="PANTHER" id="PTHR47800:SF5">
    <property type="entry name" value="FER-1-LIKE PROTEIN 6"/>
    <property type="match status" value="1"/>
</dbReference>
<keyword evidence="4" id="KW-1185">Reference proteome</keyword>
<feature type="region of interest" description="Disordered" evidence="1">
    <location>
        <begin position="609"/>
        <end position="629"/>
    </location>
</feature>
<protein>
    <recommendedName>
        <fullName evidence="2">C2 domain-containing protein</fullName>
    </recommendedName>
</protein>
<evidence type="ECO:0000256" key="1">
    <source>
        <dbReference type="SAM" id="MobiDB-lite"/>
    </source>
</evidence>
<evidence type="ECO:0000313" key="4">
    <source>
        <dbReference type="Proteomes" id="UP001303373"/>
    </source>
</evidence>
<feature type="region of interest" description="Disordered" evidence="1">
    <location>
        <begin position="273"/>
        <end position="297"/>
    </location>
</feature>
<feature type="compositionally biased region" description="Basic and acidic residues" evidence="1">
    <location>
        <begin position="536"/>
        <end position="554"/>
    </location>
</feature>
<feature type="compositionally biased region" description="Basic and acidic residues" evidence="1">
    <location>
        <begin position="44"/>
        <end position="75"/>
    </location>
</feature>
<dbReference type="InterPro" id="IPR000008">
    <property type="entry name" value="C2_dom"/>
</dbReference>
<gene>
    <name evidence="3" type="ORF">R9X50_00668600</name>
</gene>
<dbReference type="AlphaFoldDB" id="A0AAQ3MBD3"/>
<dbReference type="SUPFAM" id="SSF49562">
    <property type="entry name" value="C2 domain (Calcium/lipid-binding domain, CaLB)"/>
    <property type="match status" value="1"/>
</dbReference>
<feature type="compositionally biased region" description="Basic and acidic residues" evidence="1">
    <location>
        <begin position="275"/>
        <end position="286"/>
    </location>
</feature>
<evidence type="ECO:0000259" key="2">
    <source>
        <dbReference type="PROSITE" id="PS50004"/>
    </source>
</evidence>
<dbReference type="EMBL" id="CP138590">
    <property type="protein sequence ID" value="WPH03803.1"/>
    <property type="molecule type" value="Genomic_DNA"/>
</dbReference>
<dbReference type="GO" id="GO:0010628">
    <property type="term" value="P:positive regulation of gene expression"/>
    <property type="evidence" value="ECO:0007669"/>
    <property type="project" value="TreeGrafter"/>
</dbReference>
<feature type="domain" description="C2" evidence="2">
    <location>
        <begin position="74"/>
        <end position="204"/>
    </location>
</feature>
<proteinExistence type="predicted"/>
<name>A0AAQ3MBD3_9PEZI</name>
<feature type="region of interest" description="Disordered" evidence="1">
    <location>
        <begin position="536"/>
        <end position="589"/>
    </location>
</feature>